<dbReference type="PANTHER" id="PTHR24148:SF64">
    <property type="entry name" value="HETEROKARYON INCOMPATIBILITY DOMAIN-CONTAINING PROTEIN"/>
    <property type="match status" value="1"/>
</dbReference>
<comment type="caution">
    <text evidence="2">The sequence shown here is derived from an EMBL/GenBank/DDBJ whole genome shotgun (WGS) entry which is preliminary data.</text>
</comment>
<proteinExistence type="predicted"/>
<dbReference type="AlphaFoldDB" id="A0A9P4TMA8"/>
<organism evidence="2 3">
    <name type="scientific">Curvularia kusanoi</name>
    <name type="common">Cochliobolus kusanoi</name>
    <dbReference type="NCBI Taxonomy" id="90978"/>
    <lineage>
        <taxon>Eukaryota</taxon>
        <taxon>Fungi</taxon>
        <taxon>Dikarya</taxon>
        <taxon>Ascomycota</taxon>
        <taxon>Pezizomycotina</taxon>
        <taxon>Dothideomycetes</taxon>
        <taxon>Pleosporomycetidae</taxon>
        <taxon>Pleosporales</taxon>
        <taxon>Pleosporineae</taxon>
        <taxon>Pleosporaceae</taxon>
        <taxon>Curvularia</taxon>
    </lineage>
</organism>
<evidence type="ECO:0000313" key="3">
    <source>
        <dbReference type="Proteomes" id="UP000801428"/>
    </source>
</evidence>
<name>A0A9P4TMA8_CURKU</name>
<dbReference type="InterPro" id="IPR052895">
    <property type="entry name" value="HetReg/Transcr_Mod"/>
</dbReference>
<dbReference type="PANTHER" id="PTHR24148">
    <property type="entry name" value="ANKYRIN REPEAT DOMAIN-CONTAINING PROTEIN 39 HOMOLOG-RELATED"/>
    <property type="match status" value="1"/>
</dbReference>
<evidence type="ECO:0000313" key="2">
    <source>
        <dbReference type="EMBL" id="KAF3008752.1"/>
    </source>
</evidence>
<dbReference type="InterPro" id="IPR010730">
    <property type="entry name" value="HET"/>
</dbReference>
<dbReference type="Proteomes" id="UP000801428">
    <property type="component" value="Unassembled WGS sequence"/>
</dbReference>
<dbReference type="EMBL" id="SWKU01000003">
    <property type="protein sequence ID" value="KAF3008752.1"/>
    <property type="molecule type" value="Genomic_DNA"/>
</dbReference>
<sequence length="748" mass="85652">MDRKTLKRERIRRGWEELIDVMKIPMRYKQRASLAAPATVTSAVGGETPACKRRITSWEQLIDAMNIPMRYPEFPELASTGIWRPWTAEPEIQQSQSSAVDQPKVKFSSIRRRARLDDEQHDVPLQFEGLPAGHIRLLDLRKATMDDDILVGFKLVTVPLYTAPKFVALSYCWGSTHLCTGIFVSTPTHENQVYRVTENLAACLHSLLVLRKRHIRYLWVDQICINQENTDERNAQVRCMADIYKLASRVIVWLGQAAMFYEDDFDIAIDPDNINIDSDGTTIDSNDTTIDSDDITGDADDVIIDADLHMLWRGKTIQSWLREWVIFGRPWFFRQWVFQEAVFARRISFLLGTASLDFATLSRRLKSLDEFLAENRAQSFIHDHSFYLYLNEDFISLLEDTRPPTRASWWPGSARLQVRNSEDLVTILFALNAQQCQDPRDKIFSLTGIASNVLPVDFVNYDRPAASVFQDLSRHIVQESKSLEALTYLDRNIQEQRPTWVVHWGEGVSQGLIGLHVKKPSASLGRKWRPSLPVMDGQLRVSGKIIDSIATKIQSFRVNTDRYLKSRFASVLRQPYYEFYVQSSRADQSEHYAMPTKAAISSNEEMAITSELVSDRISGTPQESFSHFFNTIFPERQKIESDFINLIQEPTNEHSLVRLAELADWGLHRSSELLVLKSGRLGLVTNPWRGPREGDVIAILHGLGVPCVLRKSEDGEGWLFIADIYIHDIMHGEAVDWDEDEADTFVLV</sequence>
<dbReference type="Pfam" id="PF06985">
    <property type="entry name" value="HET"/>
    <property type="match status" value="1"/>
</dbReference>
<dbReference type="OrthoDB" id="3548654at2759"/>
<gene>
    <name evidence="2" type="ORF">E8E13_010107</name>
</gene>
<feature type="domain" description="Heterokaryon incompatibility" evidence="1">
    <location>
        <begin position="166"/>
        <end position="340"/>
    </location>
</feature>
<evidence type="ECO:0000259" key="1">
    <source>
        <dbReference type="Pfam" id="PF06985"/>
    </source>
</evidence>
<reference evidence="2" key="1">
    <citation type="submission" date="2019-04" db="EMBL/GenBank/DDBJ databases">
        <title>Sequencing of skin fungus with MAO and IRED activity.</title>
        <authorList>
            <person name="Marsaioli A.J."/>
            <person name="Bonatto J.M.C."/>
            <person name="Reis Junior O."/>
        </authorList>
    </citation>
    <scope>NUCLEOTIDE SEQUENCE</scope>
    <source>
        <strain evidence="2">30M1</strain>
    </source>
</reference>
<accession>A0A9P4TMA8</accession>
<keyword evidence="3" id="KW-1185">Reference proteome</keyword>
<protein>
    <recommendedName>
        <fullName evidence="1">Heterokaryon incompatibility domain-containing protein</fullName>
    </recommendedName>
</protein>